<feature type="compositionally biased region" description="Polar residues" evidence="1">
    <location>
        <begin position="121"/>
        <end position="135"/>
    </location>
</feature>
<evidence type="ECO:0000313" key="3">
    <source>
        <dbReference type="Proteomes" id="UP000011713"/>
    </source>
</evidence>
<dbReference type="HOGENOM" id="CLU_1698892_0_0_1"/>
<dbReference type="AlphaFoldDB" id="M4BZ16"/>
<proteinExistence type="predicted"/>
<reference evidence="2" key="2">
    <citation type="submission" date="2015-06" db="UniProtKB">
        <authorList>
            <consortium name="EnsemblProtists"/>
        </authorList>
    </citation>
    <scope>IDENTIFICATION</scope>
    <source>
        <strain evidence="2">Emoy2</strain>
    </source>
</reference>
<evidence type="ECO:0000313" key="2">
    <source>
        <dbReference type="EnsemblProtists" id="HpaP811839"/>
    </source>
</evidence>
<sequence length="155" mass="17316">MVTTLKNQRDYVFTPLSVEELLRQTAGQTLAAWTIGPGATSPEEVASGEALRETKDEEGNDFIRWVHRTRRLSSMYALRASVSVADVRLERKLQYDYAKLKSRGQLRNRTHYALTTTVAASAGQTVTNNPPTDTTRGGKRSQSRDDTGHDVQKHP</sequence>
<dbReference type="EMBL" id="JH598055">
    <property type="status" value="NOT_ANNOTATED_CDS"/>
    <property type="molecule type" value="Genomic_DNA"/>
</dbReference>
<accession>M4BZ16</accession>
<evidence type="ECO:0000256" key="1">
    <source>
        <dbReference type="SAM" id="MobiDB-lite"/>
    </source>
</evidence>
<dbReference type="VEuPathDB" id="FungiDB:HpaG811839"/>
<feature type="region of interest" description="Disordered" evidence="1">
    <location>
        <begin position="121"/>
        <end position="155"/>
    </location>
</feature>
<keyword evidence="3" id="KW-1185">Reference proteome</keyword>
<name>M4BZ16_HYAAE</name>
<reference evidence="3" key="1">
    <citation type="journal article" date="2010" name="Science">
        <title>Signatures of adaptation to obligate biotrophy in the Hyaloperonospora arabidopsidis genome.</title>
        <authorList>
            <person name="Baxter L."/>
            <person name="Tripathy S."/>
            <person name="Ishaque N."/>
            <person name="Boot N."/>
            <person name="Cabral A."/>
            <person name="Kemen E."/>
            <person name="Thines M."/>
            <person name="Ah-Fong A."/>
            <person name="Anderson R."/>
            <person name="Badejoko W."/>
            <person name="Bittner-Eddy P."/>
            <person name="Boore J.L."/>
            <person name="Chibucos M.C."/>
            <person name="Coates M."/>
            <person name="Dehal P."/>
            <person name="Delehaunty K."/>
            <person name="Dong S."/>
            <person name="Downton P."/>
            <person name="Dumas B."/>
            <person name="Fabro G."/>
            <person name="Fronick C."/>
            <person name="Fuerstenberg S.I."/>
            <person name="Fulton L."/>
            <person name="Gaulin E."/>
            <person name="Govers F."/>
            <person name="Hughes L."/>
            <person name="Humphray S."/>
            <person name="Jiang R.H."/>
            <person name="Judelson H."/>
            <person name="Kamoun S."/>
            <person name="Kyung K."/>
            <person name="Meijer H."/>
            <person name="Minx P."/>
            <person name="Morris P."/>
            <person name="Nelson J."/>
            <person name="Phuntumart V."/>
            <person name="Qutob D."/>
            <person name="Rehmany A."/>
            <person name="Rougon-Cardoso A."/>
            <person name="Ryden P."/>
            <person name="Torto-Alalibo T."/>
            <person name="Studholme D."/>
            <person name="Wang Y."/>
            <person name="Win J."/>
            <person name="Wood J."/>
            <person name="Clifton S.W."/>
            <person name="Rogers J."/>
            <person name="Van den Ackerveken G."/>
            <person name="Jones J.D."/>
            <person name="McDowell J.M."/>
            <person name="Beynon J."/>
            <person name="Tyler B.M."/>
        </authorList>
    </citation>
    <scope>NUCLEOTIDE SEQUENCE [LARGE SCALE GENOMIC DNA]</scope>
    <source>
        <strain evidence="3">Emoy2</strain>
    </source>
</reference>
<organism evidence="2 3">
    <name type="scientific">Hyaloperonospora arabidopsidis (strain Emoy2)</name>
    <name type="common">Downy mildew agent</name>
    <name type="synonym">Peronospora arabidopsidis</name>
    <dbReference type="NCBI Taxonomy" id="559515"/>
    <lineage>
        <taxon>Eukaryota</taxon>
        <taxon>Sar</taxon>
        <taxon>Stramenopiles</taxon>
        <taxon>Oomycota</taxon>
        <taxon>Peronosporomycetes</taxon>
        <taxon>Peronosporales</taxon>
        <taxon>Peronosporaceae</taxon>
        <taxon>Hyaloperonospora</taxon>
    </lineage>
</organism>
<dbReference type="EnsemblProtists" id="HpaT811839">
    <property type="protein sequence ID" value="HpaP811839"/>
    <property type="gene ID" value="HpaG811839"/>
</dbReference>
<feature type="compositionally biased region" description="Basic and acidic residues" evidence="1">
    <location>
        <begin position="142"/>
        <end position="155"/>
    </location>
</feature>
<dbReference type="Proteomes" id="UP000011713">
    <property type="component" value="Unassembled WGS sequence"/>
</dbReference>
<dbReference type="InParanoid" id="M4BZ16"/>
<protein>
    <submittedName>
        <fullName evidence="2">Uncharacterized protein</fullName>
    </submittedName>
</protein>